<keyword evidence="2" id="KW-1185">Reference proteome</keyword>
<sequence>MDLAYGFIAQTLKTNDDIIAARIEEWHRLTADPRAESGEPVEDRSTFLGRLGERWRGRSARRPHGLRAAAH</sequence>
<evidence type="ECO:0000313" key="2">
    <source>
        <dbReference type="Proteomes" id="UP000275048"/>
    </source>
</evidence>
<evidence type="ECO:0000313" key="1">
    <source>
        <dbReference type="EMBL" id="RNB51606.1"/>
    </source>
</evidence>
<accession>A0A3M8AK53</accession>
<dbReference type="EMBL" id="RHHB01000003">
    <property type="protein sequence ID" value="RNB51606.1"/>
    <property type="molecule type" value="Genomic_DNA"/>
</dbReference>
<organism evidence="1 2">
    <name type="scientific">Agromyces tardus</name>
    <dbReference type="NCBI Taxonomy" id="2583849"/>
    <lineage>
        <taxon>Bacteria</taxon>
        <taxon>Bacillati</taxon>
        <taxon>Actinomycetota</taxon>
        <taxon>Actinomycetes</taxon>
        <taxon>Micrococcales</taxon>
        <taxon>Microbacteriaceae</taxon>
        <taxon>Agromyces</taxon>
    </lineage>
</organism>
<gene>
    <name evidence="1" type="ORF">EDM22_04035</name>
</gene>
<dbReference type="OrthoDB" id="5007469at2"/>
<dbReference type="Proteomes" id="UP000275048">
    <property type="component" value="Unassembled WGS sequence"/>
</dbReference>
<comment type="caution">
    <text evidence="1">The sequence shown here is derived from an EMBL/GenBank/DDBJ whole genome shotgun (WGS) entry which is preliminary data.</text>
</comment>
<dbReference type="RefSeq" id="WP_122935766.1">
    <property type="nucleotide sequence ID" value="NZ_JBHSNT010000003.1"/>
</dbReference>
<name>A0A3M8AK53_9MICO</name>
<proteinExistence type="predicted"/>
<reference evidence="1 2" key="1">
    <citation type="submission" date="2018-10" db="EMBL/GenBank/DDBJ databases">
        <title>Isolation, diversity and antibacterial activity of antinobacteria from the wheat rhizosphere soil.</title>
        <authorList>
            <person name="Sun T."/>
        </authorList>
    </citation>
    <scope>NUCLEOTIDE SEQUENCE [LARGE SCALE GENOMIC DNA]</scope>
    <source>
        <strain evidence="1 2">SJ-23</strain>
    </source>
</reference>
<protein>
    <submittedName>
        <fullName evidence="1">Uncharacterized protein</fullName>
    </submittedName>
</protein>
<dbReference type="AlphaFoldDB" id="A0A3M8AK53"/>